<dbReference type="Proteomes" id="UP000244727">
    <property type="component" value="Chromosome"/>
</dbReference>
<dbReference type="EMBL" id="CP028858">
    <property type="protein sequence ID" value="AWB26410.1"/>
    <property type="molecule type" value="Genomic_DNA"/>
</dbReference>
<evidence type="ECO:0000313" key="2">
    <source>
        <dbReference type="Proteomes" id="UP000244727"/>
    </source>
</evidence>
<reference evidence="1 2" key="1">
    <citation type="submission" date="2018-04" db="EMBL/GenBank/DDBJ databases">
        <title>Halococcoides cellulosivorans gen. nov., sp. nov., an extremely halophilic cellulose-utilizing haloarchaeon from hypersaline lakes.</title>
        <authorList>
            <person name="Sorokin D.Y."/>
            <person name="Toshchakov S.V."/>
            <person name="Samarov N.I."/>
            <person name="Korzhenkov A."/>
            <person name="Kublanov I.V."/>
        </authorList>
    </citation>
    <scope>NUCLEOTIDE SEQUENCE [LARGE SCALE GENOMIC DNA]</scope>
    <source>
        <strain evidence="1 2">HArcel1</strain>
    </source>
</reference>
<evidence type="ECO:0000313" key="1">
    <source>
        <dbReference type="EMBL" id="AWB26410.1"/>
    </source>
</evidence>
<protein>
    <submittedName>
        <fullName evidence="1">Uncharacterized protein</fullName>
    </submittedName>
</protein>
<organism evidence="1 2">
    <name type="scientific">Halococcoides cellulosivorans</name>
    <dbReference type="NCBI Taxonomy" id="1679096"/>
    <lineage>
        <taxon>Archaea</taxon>
        <taxon>Methanobacteriati</taxon>
        <taxon>Methanobacteriota</taxon>
        <taxon>Stenosarchaea group</taxon>
        <taxon>Halobacteria</taxon>
        <taxon>Halobacteriales</taxon>
        <taxon>Haloarculaceae</taxon>
        <taxon>Halococcoides</taxon>
    </lineage>
</organism>
<accession>A0A2R4WY18</accession>
<dbReference type="GeneID" id="36511055"/>
<dbReference type="RefSeq" id="WP_108380779.1">
    <property type="nucleotide sequence ID" value="NZ_CP028858.1"/>
</dbReference>
<name>A0A2R4WY18_9EURY</name>
<proteinExistence type="predicted"/>
<dbReference type="AlphaFoldDB" id="A0A2R4WY18"/>
<sequence>MTEDRIASAAVQDASSDLNYAFYDHPRYEPPEAYADARDTFLDRIASVSGVVSVYESGTGEVSRPGISDVDLIVVVEDEIDDPTAVREGISAAKTDEYYFFHGPEVITRSAFPEYYNVLPMPKDLVLHYGESLEYEKNRDRFNYLAYLVDSVTTTYPMEFLELLFFPGPSIDHHRLDIVFGDAFDLAVPGVVAERFPVDLDTRFAVHRLNSLRNDMMLFADSTGRDTPVMDAFDASITDLRERWFDLDRAERETLLIERLQDAITACFAFVDHLDAYLDEIGVEVPETELTVHSHETTHNEFRPDWSVETAERDTCEYYRDGRVRTAVLPQSVTVNERLRDGDTVSAPEAYRRALQNRDRSKRQRDASMAAYKYHPMRARYMRVMGALFGLKTRLVR</sequence>
<gene>
    <name evidence="1" type="ORF">HARCEL1_01070</name>
</gene>
<keyword evidence="2" id="KW-1185">Reference proteome</keyword>
<dbReference type="KEGG" id="harc:HARCEL1_01070"/>